<evidence type="ECO:0008006" key="6">
    <source>
        <dbReference type="Google" id="ProtNLM"/>
    </source>
</evidence>
<evidence type="ECO:0000313" key="4">
    <source>
        <dbReference type="EMBL" id="KAK2817211.1"/>
    </source>
</evidence>
<keyword evidence="2" id="KW-1133">Transmembrane helix</keyword>
<dbReference type="PANTHER" id="PTHR36526:SF1">
    <property type="entry name" value="TRANSMEMBRANE PROTEIN 154"/>
    <property type="match status" value="1"/>
</dbReference>
<feature type="compositionally biased region" description="Polar residues" evidence="1">
    <location>
        <begin position="54"/>
        <end position="73"/>
    </location>
</feature>
<keyword evidence="3" id="KW-0732">Signal</keyword>
<feature type="transmembrane region" description="Helical" evidence="2">
    <location>
        <begin position="118"/>
        <end position="141"/>
    </location>
</feature>
<organism evidence="4 5">
    <name type="scientific">Channa striata</name>
    <name type="common">Snakehead murrel</name>
    <name type="synonym">Ophicephalus striatus</name>
    <dbReference type="NCBI Taxonomy" id="64152"/>
    <lineage>
        <taxon>Eukaryota</taxon>
        <taxon>Metazoa</taxon>
        <taxon>Chordata</taxon>
        <taxon>Craniata</taxon>
        <taxon>Vertebrata</taxon>
        <taxon>Euteleostomi</taxon>
        <taxon>Actinopterygii</taxon>
        <taxon>Neopterygii</taxon>
        <taxon>Teleostei</taxon>
        <taxon>Neoteleostei</taxon>
        <taxon>Acanthomorphata</taxon>
        <taxon>Anabantaria</taxon>
        <taxon>Anabantiformes</taxon>
        <taxon>Channoidei</taxon>
        <taxon>Channidae</taxon>
        <taxon>Channa</taxon>
    </lineage>
</organism>
<dbReference type="InterPro" id="IPR053087">
    <property type="entry name" value="TMEM154-like"/>
</dbReference>
<dbReference type="Pfam" id="PF15102">
    <property type="entry name" value="TMEM154"/>
    <property type="match status" value="1"/>
</dbReference>
<evidence type="ECO:0000256" key="1">
    <source>
        <dbReference type="SAM" id="MobiDB-lite"/>
    </source>
</evidence>
<keyword evidence="2" id="KW-0472">Membrane</keyword>
<keyword evidence="5" id="KW-1185">Reference proteome</keyword>
<accession>A0AA88IPI6</accession>
<evidence type="ECO:0000256" key="2">
    <source>
        <dbReference type="SAM" id="Phobius"/>
    </source>
</evidence>
<keyword evidence="2" id="KW-0812">Transmembrane</keyword>
<dbReference type="AlphaFoldDB" id="A0AA88IPI6"/>
<protein>
    <recommendedName>
        <fullName evidence="6">Transmembrane protein 154</fullName>
    </recommendedName>
</protein>
<feature type="chain" id="PRO_5041677868" description="Transmembrane protein 154" evidence="3">
    <location>
        <begin position="34"/>
        <end position="291"/>
    </location>
</feature>
<evidence type="ECO:0000256" key="3">
    <source>
        <dbReference type="SAM" id="SignalP"/>
    </source>
</evidence>
<sequence length="291" mass="32395">MSVSQPGNMSGPRVKTPLLLLLLLTTLTGTVLCENEEIETAEDDGSDSGDTETAETFSTLAPDVSTTETQAVDENTEDHGSGQRHNSRIYAGASETTEGPTFTEAPIDPEEKDNSLDLIIILIPAVLVVLIISMIVCVIFINRRWKKSKNEDLSREDPHLDDYSTEKVPMPMFEDDVPSVLEVEMEELDQWMKKDGETAQDTKHISKHTSVWIHHPRNPLERPADFVNFDILETPTFAASGSLVGTAPLQRRRSAALQIRRRTPKHRQAFPEPLRCPSADRMSRPSPPQTA</sequence>
<feature type="signal peptide" evidence="3">
    <location>
        <begin position="1"/>
        <end position="33"/>
    </location>
</feature>
<gene>
    <name evidence="4" type="ORF">Q5P01_025402</name>
</gene>
<feature type="region of interest" description="Disordered" evidence="1">
    <location>
        <begin position="36"/>
        <end position="105"/>
    </location>
</feature>
<proteinExistence type="predicted"/>
<feature type="compositionally biased region" description="Acidic residues" evidence="1">
    <location>
        <begin position="36"/>
        <end position="53"/>
    </location>
</feature>
<comment type="caution">
    <text evidence="4">The sequence shown here is derived from an EMBL/GenBank/DDBJ whole genome shotgun (WGS) entry which is preliminary data.</text>
</comment>
<dbReference type="Proteomes" id="UP001187415">
    <property type="component" value="Unassembled WGS sequence"/>
</dbReference>
<dbReference type="EMBL" id="JAUPFM010000021">
    <property type="protein sequence ID" value="KAK2817211.1"/>
    <property type="molecule type" value="Genomic_DNA"/>
</dbReference>
<feature type="region of interest" description="Disordered" evidence="1">
    <location>
        <begin position="263"/>
        <end position="291"/>
    </location>
</feature>
<evidence type="ECO:0000313" key="5">
    <source>
        <dbReference type="Proteomes" id="UP001187415"/>
    </source>
</evidence>
<reference evidence="4" key="1">
    <citation type="submission" date="2023-07" db="EMBL/GenBank/DDBJ databases">
        <title>Chromosome-level Genome Assembly of Striped Snakehead (Channa striata).</title>
        <authorList>
            <person name="Liu H."/>
        </authorList>
    </citation>
    <scope>NUCLEOTIDE SEQUENCE</scope>
    <source>
        <strain evidence="4">Gz</strain>
        <tissue evidence="4">Muscle</tissue>
    </source>
</reference>
<name>A0AA88IPI6_CHASR</name>
<dbReference type="InterPro" id="IPR028064">
    <property type="entry name" value="TMEM154"/>
</dbReference>
<dbReference type="PANTHER" id="PTHR36526">
    <property type="entry name" value="TRANSMEMBRANE PROTEIN 154"/>
    <property type="match status" value="1"/>
</dbReference>